<dbReference type="SUPFAM" id="SSF53822">
    <property type="entry name" value="Periplasmic binding protein-like I"/>
    <property type="match status" value="1"/>
</dbReference>
<keyword evidence="6" id="KW-1185">Reference proteome</keyword>
<evidence type="ECO:0000313" key="5">
    <source>
        <dbReference type="EMBL" id="SEI49986.1"/>
    </source>
</evidence>
<dbReference type="InterPro" id="IPR010982">
    <property type="entry name" value="Lambda_DNA-bd_dom_sf"/>
</dbReference>
<dbReference type="EMBL" id="FNXY01000002">
    <property type="protein sequence ID" value="SEI49986.1"/>
    <property type="molecule type" value="Genomic_DNA"/>
</dbReference>
<keyword evidence="3" id="KW-0804">Transcription</keyword>
<dbReference type="SUPFAM" id="SSF47413">
    <property type="entry name" value="lambda repressor-like DNA-binding domains"/>
    <property type="match status" value="1"/>
</dbReference>
<sequence length="342" mass="38405">MPASKMSKKLSIRDIGKELGISITTVSFILNGKAKEKRISEALTEKVLKFVEEVNFKPNMMAQGLRTGKSKIICLMVEDISNNLLFAQVARLIEEEAHNSGYRIIYCSTDNKKEKAIELIRLFRDRSIDGYIITPPEGIEKEIQSLLDEGIPVVLIDRNLPSLDCNHVVIENLNSTNEAINHLIKNGFKNIAFVTLDSDQMQMADRLGGYQKAITEHGLNAYVKKVGFHDSSEQNVNEIASFLKENKNIDAIFFSTNYIGVWGLQAIKSLNLRIPDDIAVISFDDQDLFKFYSPSITVVAQPVPEISSHIIRLMLNALDEKDSEIHKIVLPAKLIVRESSSL</sequence>
<name>A0A1H6R697_9BACT</name>
<evidence type="ECO:0000256" key="2">
    <source>
        <dbReference type="ARBA" id="ARBA00023125"/>
    </source>
</evidence>
<dbReference type="Proteomes" id="UP000199532">
    <property type="component" value="Unassembled WGS sequence"/>
</dbReference>
<evidence type="ECO:0000313" key="6">
    <source>
        <dbReference type="Proteomes" id="UP000199532"/>
    </source>
</evidence>
<proteinExistence type="predicted"/>
<dbReference type="GO" id="GO:0003700">
    <property type="term" value="F:DNA-binding transcription factor activity"/>
    <property type="evidence" value="ECO:0007669"/>
    <property type="project" value="TreeGrafter"/>
</dbReference>
<dbReference type="InterPro" id="IPR046335">
    <property type="entry name" value="LacI/GalR-like_sensor"/>
</dbReference>
<organism evidence="5 6">
    <name type="scientific">Dyadobacter koreensis</name>
    <dbReference type="NCBI Taxonomy" id="408657"/>
    <lineage>
        <taxon>Bacteria</taxon>
        <taxon>Pseudomonadati</taxon>
        <taxon>Bacteroidota</taxon>
        <taxon>Cytophagia</taxon>
        <taxon>Cytophagales</taxon>
        <taxon>Spirosomataceae</taxon>
        <taxon>Dyadobacter</taxon>
    </lineage>
</organism>
<dbReference type="InterPro" id="IPR000843">
    <property type="entry name" value="HTH_LacI"/>
</dbReference>
<dbReference type="PANTHER" id="PTHR30146:SF109">
    <property type="entry name" value="HTH-TYPE TRANSCRIPTIONAL REGULATOR GALS"/>
    <property type="match status" value="1"/>
</dbReference>
<dbReference type="GO" id="GO:0000976">
    <property type="term" value="F:transcription cis-regulatory region binding"/>
    <property type="evidence" value="ECO:0007669"/>
    <property type="project" value="TreeGrafter"/>
</dbReference>
<dbReference type="PROSITE" id="PS50932">
    <property type="entry name" value="HTH_LACI_2"/>
    <property type="match status" value="1"/>
</dbReference>
<evidence type="ECO:0000259" key="4">
    <source>
        <dbReference type="PROSITE" id="PS50932"/>
    </source>
</evidence>
<reference evidence="5 6" key="1">
    <citation type="submission" date="2016-10" db="EMBL/GenBank/DDBJ databases">
        <authorList>
            <person name="de Groot N.N."/>
        </authorList>
    </citation>
    <scope>NUCLEOTIDE SEQUENCE [LARGE SCALE GENOMIC DNA]</scope>
    <source>
        <strain evidence="5 6">DSM 19938</strain>
    </source>
</reference>
<dbReference type="PANTHER" id="PTHR30146">
    <property type="entry name" value="LACI-RELATED TRANSCRIPTIONAL REPRESSOR"/>
    <property type="match status" value="1"/>
</dbReference>
<dbReference type="AlphaFoldDB" id="A0A1H6R697"/>
<keyword evidence="2" id="KW-0238">DNA-binding</keyword>
<dbReference type="Gene3D" id="1.10.260.40">
    <property type="entry name" value="lambda repressor-like DNA-binding domains"/>
    <property type="match status" value="1"/>
</dbReference>
<dbReference type="CDD" id="cd01392">
    <property type="entry name" value="HTH_LacI"/>
    <property type="match status" value="1"/>
</dbReference>
<dbReference type="Pfam" id="PF00356">
    <property type="entry name" value="LacI"/>
    <property type="match status" value="1"/>
</dbReference>
<dbReference type="InterPro" id="IPR028082">
    <property type="entry name" value="Peripla_BP_I"/>
</dbReference>
<evidence type="ECO:0000256" key="3">
    <source>
        <dbReference type="ARBA" id="ARBA00023163"/>
    </source>
</evidence>
<feature type="domain" description="HTH lacI-type" evidence="4">
    <location>
        <begin position="10"/>
        <end position="67"/>
    </location>
</feature>
<accession>A0A1H6R697</accession>
<dbReference type="STRING" id="408657.SAMN04487995_0979"/>
<dbReference type="Pfam" id="PF13377">
    <property type="entry name" value="Peripla_BP_3"/>
    <property type="match status" value="1"/>
</dbReference>
<protein>
    <submittedName>
        <fullName evidence="5">Transcriptional regulator, LacI family</fullName>
    </submittedName>
</protein>
<keyword evidence="1" id="KW-0805">Transcription regulation</keyword>
<dbReference type="Gene3D" id="3.40.50.2300">
    <property type="match status" value="2"/>
</dbReference>
<evidence type="ECO:0000256" key="1">
    <source>
        <dbReference type="ARBA" id="ARBA00023015"/>
    </source>
</evidence>
<gene>
    <name evidence="5" type="ORF">SAMN04487995_0979</name>
</gene>
<dbReference type="SMART" id="SM00354">
    <property type="entry name" value="HTH_LACI"/>
    <property type="match status" value="1"/>
</dbReference>